<dbReference type="AlphaFoldDB" id="A0A8D9MC58"/>
<sequence>MKSGTLNVLFVAISPKNAITTVRTASRGSSSSNRGSAALFELVGVEFFFTLRARRRRFLLQPHHEDLAQTAGDPRHSLRSSASSSSSDSPDSSASSSSPAASGLVGVEFFSSCITIWTPRVLAVLIYEFSSNLIPFKECFDSPDNR</sequence>
<reference evidence="2 3" key="1">
    <citation type="submission" date="2021-07" db="EMBL/GenBank/DDBJ databases">
        <authorList>
            <consortium name="Genoscope - CEA"/>
            <person name="William W."/>
        </authorList>
    </citation>
    <scope>NUCLEOTIDE SEQUENCE [LARGE SCALE GENOMIC DNA]</scope>
</reference>
<proteinExistence type="predicted"/>
<name>A0A8D9MC58_BRACM</name>
<organism evidence="2 3">
    <name type="scientific">Brassica campestris</name>
    <name type="common">Field mustard</name>
    <dbReference type="NCBI Taxonomy" id="3711"/>
    <lineage>
        <taxon>Eukaryota</taxon>
        <taxon>Viridiplantae</taxon>
        <taxon>Streptophyta</taxon>
        <taxon>Embryophyta</taxon>
        <taxon>Tracheophyta</taxon>
        <taxon>Spermatophyta</taxon>
        <taxon>Magnoliopsida</taxon>
        <taxon>eudicotyledons</taxon>
        <taxon>Gunneridae</taxon>
        <taxon>Pentapetalae</taxon>
        <taxon>rosids</taxon>
        <taxon>malvids</taxon>
        <taxon>Brassicales</taxon>
        <taxon>Brassicaceae</taxon>
        <taxon>Brassiceae</taxon>
        <taxon>Brassica</taxon>
    </lineage>
</organism>
<feature type="region of interest" description="Disordered" evidence="1">
    <location>
        <begin position="65"/>
        <end position="101"/>
    </location>
</feature>
<accession>A0A8D9MC58</accession>
<protein>
    <submittedName>
        <fullName evidence="2">Uncharacterized protein</fullName>
    </submittedName>
</protein>
<evidence type="ECO:0000313" key="2">
    <source>
        <dbReference type="EMBL" id="CAG7906428.1"/>
    </source>
</evidence>
<feature type="compositionally biased region" description="Low complexity" evidence="1">
    <location>
        <begin position="80"/>
        <end position="101"/>
    </location>
</feature>
<dbReference type="Proteomes" id="UP000694005">
    <property type="component" value="Chromosome A04"/>
</dbReference>
<dbReference type="EMBL" id="LS974620">
    <property type="protein sequence ID" value="CAG7906428.1"/>
    <property type="molecule type" value="Genomic_DNA"/>
</dbReference>
<dbReference type="Gramene" id="A04p13290.2_BraZ1">
    <property type="protein sequence ID" value="A04p13290.2_BraZ1.CDS"/>
    <property type="gene ID" value="A04g13290.2_BraZ1"/>
</dbReference>
<evidence type="ECO:0000313" key="3">
    <source>
        <dbReference type="Proteomes" id="UP000694005"/>
    </source>
</evidence>
<gene>
    <name evidence="2" type="ORF">BRAPAZ1V2_A04P13290.2</name>
</gene>
<evidence type="ECO:0000256" key="1">
    <source>
        <dbReference type="SAM" id="MobiDB-lite"/>
    </source>
</evidence>